<evidence type="ECO:0000313" key="3">
    <source>
        <dbReference type="EMBL" id="QHT90502.1"/>
    </source>
</evidence>
<keyword evidence="2" id="KW-1133">Transmembrane helix</keyword>
<dbReference type="AlphaFoldDB" id="A0A6C0ICB3"/>
<reference evidence="3" key="1">
    <citation type="journal article" date="2020" name="Nature">
        <title>Giant virus diversity and host interactions through global metagenomics.</title>
        <authorList>
            <person name="Schulz F."/>
            <person name="Roux S."/>
            <person name="Paez-Espino D."/>
            <person name="Jungbluth S."/>
            <person name="Walsh D.A."/>
            <person name="Denef V.J."/>
            <person name="McMahon K.D."/>
            <person name="Konstantinidis K.T."/>
            <person name="Eloe-Fadrosh E.A."/>
            <person name="Kyrpides N.C."/>
            <person name="Woyke T."/>
        </authorList>
    </citation>
    <scope>NUCLEOTIDE SEQUENCE</scope>
    <source>
        <strain evidence="3">GVMAG-M-3300023184-68</strain>
    </source>
</reference>
<feature type="region of interest" description="Disordered" evidence="1">
    <location>
        <begin position="88"/>
        <end position="137"/>
    </location>
</feature>
<keyword evidence="2" id="KW-0812">Transmembrane</keyword>
<dbReference type="EMBL" id="MN740154">
    <property type="protein sequence ID" value="QHT90502.1"/>
    <property type="molecule type" value="Genomic_DNA"/>
</dbReference>
<proteinExistence type="predicted"/>
<sequence>MSESNILFVDVIVVPDQIIADNVQISNTYIVEALSHETIDIDINNDTRLRSLTPPPLPPPPLPPPPNSSSDRWSPSELVVQGLSAPQSTFGAQGLRPPLGVSDPVPDVENEVEEPSPNATVQQTSASGSPPPLPNSSGGFATFRVSSEEAESPLPKYTLCCNLCVYLTTFYCIIFVVLIITVLILFL</sequence>
<name>A0A6C0ICB3_9ZZZZ</name>
<accession>A0A6C0ICB3</accession>
<organism evidence="3">
    <name type="scientific">viral metagenome</name>
    <dbReference type="NCBI Taxonomy" id="1070528"/>
    <lineage>
        <taxon>unclassified sequences</taxon>
        <taxon>metagenomes</taxon>
        <taxon>organismal metagenomes</taxon>
    </lineage>
</organism>
<evidence type="ECO:0000256" key="2">
    <source>
        <dbReference type="SAM" id="Phobius"/>
    </source>
</evidence>
<feature type="transmembrane region" description="Helical" evidence="2">
    <location>
        <begin position="165"/>
        <end position="186"/>
    </location>
</feature>
<evidence type="ECO:0000256" key="1">
    <source>
        <dbReference type="SAM" id="MobiDB-lite"/>
    </source>
</evidence>
<feature type="region of interest" description="Disordered" evidence="1">
    <location>
        <begin position="47"/>
        <end position="75"/>
    </location>
</feature>
<protein>
    <submittedName>
        <fullName evidence="3">Uncharacterized protein</fullName>
    </submittedName>
</protein>
<feature type="compositionally biased region" description="Pro residues" evidence="1">
    <location>
        <begin position="53"/>
        <end position="67"/>
    </location>
</feature>
<keyword evidence="2" id="KW-0472">Membrane</keyword>